<dbReference type="Proteomes" id="UP001516662">
    <property type="component" value="Unassembled WGS sequence"/>
</dbReference>
<evidence type="ECO:0000313" key="2">
    <source>
        <dbReference type="Proteomes" id="UP001516662"/>
    </source>
</evidence>
<keyword evidence="2" id="KW-1185">Reference proteome</keyword>
<organism evidence="1 2">
    <name type="scientific">Litchfieldia luteola</name>
    <dbReference type="NCBI Taxonomy" id="682179"/>
    <lineage>
        <taxon>Bacteria</taxon>
        <taxon>Bacillati</taxon>
        <taxon>Bacillota</taxon>
        <taxon>Bacilli</taxon>
        <taxon>Bacillales</taxon>
        <taxon>Bacillaceae</taxon>
        <taxon>Litchfieldia</taxon>
    </lineage>
</organism>
<comment type="caution">
    <text evidence="1">The sequence shown here is derived from an EMBL/GenBank/DDBJ whole genome shotgun (WGS) entry which is preliminary data.</text>
</comment>
<evidence type="ECO:0000313" key="1">
    <source>
        <dbReference type="EMBL" id="MBE4907198.1"/>
    </source>
</evidence>
<gene>
    <name evidence="1" type="ORF">IMZ08_03885</name>
</gene>
<dbReference type="EMBL" id="JADCLJ010000007">
    <property type="protein sequence ID" value="MBE4907198.1"/>
    <property type="molecule type" value="Genomic_DNA"/>
</dbReference>
<protein>
    <submittedName>
        <fullName evidence="1">Uncharacterized protein</fullName>
    </submittedName>
</protein>
<dbReference type="RefSeq" id="WP_193534672.1">
    <property type="nucleotide sequence ID" value="NZ_JADCLJ010000007.1"/>
</dbReference>
<accession>A0ABR9QFG0</accession>
<sequence length="90" mass="10575">MNKVLFFNNEGKAKLLNVINEILRTKNRLLMLILTNPDKKTNVATRNKKQSKYEEQIIVLENIKQLVESCSTREDLESVNNMIRYYNTLS</sequence>
<name>A0ABR9QFG0_9BACI</name>
<proteinExistence type="predicted"/>
<reference evidence="1 2" key="1">
    <citation type="submission" date="2020-10" db="EMBL/GenBank/DDBJ databases">
        <title>Bacillus sp. HD4P25, an endophyte from a halophyte.</title>
        <authorList>
            <person name="Sun J.-Q."/>
        </authorList>
    </citation>
    <scope>NUCLEOTIDE SEQUENCE [LARGE SCALE GENOMIC DNA]</scope>
    <source>
        <strain evidence="1 2">YIM 93174</strain>
    </source>
</reference>